<accession>A0A653AH81</accession>
<proteinExistence type="predicted"/>
<dbReference type="AlphaFoldDB" id="A0A653AH81"/>
<reference evidence="1" key="1">
    <citation type="submission" date="2018-07" db="EMBL/GenBank/DDBJ databases">
        <authorList>
            <consortium name="Genoscope - CEA"/>
            <person name="William W."/>
        </authorList>
    </citation>
    <scope>NUCLEOTIDE SEQUENCE</scope>
    <source>
        <strain evidence="1">IK1</strain>
    </source>
</reference>
<protein>
    <recommendedName>
        <fullName evidence="2">Pyruvate formate-lyase activating enzyme</fullName>
    </recommendedName>
</protein>
<dbReference type="Pfam" id="PF08735">
    <property type="entry name" value="DUF1786"/>
    <property type="match status" value="1"/>
</dbReference>
<organism evidence="1">
    <name type="scientific">Uncultured Desulfatiglans sp</name>
    <dbReference type="NCBI Taxonomy" id="1748965"/>
    <lineage>
        <taxon>Bacteria</taxon>
        <taxon>Pseudomonadati</taxon>
        <taxon>Thermodesulfobacteriota</taxon>
        <taxon>Desulfobacteria</taxon>
        <taxon>Desulfatiglandales</taxon>
        <taxon>Desulfatiglandaceae</taxon>
        <taxon>Desulfatiglans</taxon>
        <taxon>environmental samples</taxon>
    </lineage>
</organism>
<evidence type="ECO:0008006" key="2">
    <source>
        <dbReference type="Google" id="ProtNLM"/>
    </source>
</evidence>
<sequence>MPDRGRYLLIDVGAGTMDVLYWDAALDIHYKAVVKSPVRRLAEEASAIEGDILITGCEMGGGALGSILRGKADSARVVMTTEAAATLHHDMGKVRSWGIEVVDTAQALERMKNPGLKRLELADVDPERIRRLVESFGVPFAFDCVGLCAQDHGVAPPGVSHLDFRHRLFTEILDRSPSPSALLYRAEEVPAAMNRLKSLAESARKLPVEEGIYVMDSGMAAILGASRDRAARGKEKILVLDVATSHTVGAALERDEIVGFFEYHTRDITASNLDRLLKDLPEGRLSHEEILREGGHGAYTRRRFPWEDTLPIIATGPKRALLKDSRLPIVYGAPFGDNMMTGCGGLLEAIRGRQGLDPAEIV</sequence>
<dbReference type="EMBL" id="UPXX01000032">
    <property type="protein sequence ID" value="VBB47417.1"/>
    <property type="molecule type" value="Genomic_DNA"/>
</dbReference>
<dbReference type="InterPro" id="IPR014846">
    <property type="entry name" value="DUF1786_pyruvate_format-lyase"/>
</dbReference>
<name>A0A653AH81_UNCDX</name>
<evidence type="ECO:0000313" key="1">
    <source>
        <dbReference type="EMBL" id="VBB47417.1"/>
    </source>
</evidence>
<gene>
    <name evidence="1" type="ORF">TRIP_B50295</name>
</gene>